<evidence type="ECO:0000256" key="4">
    <source>
        <dbReference type="ARBA" id="ARBA00022747"/>
    </source>
</evidence>
<dbReference type="InterPro" id="IPR019062">
    <property type="entry name" value="Restrct_endonuc_II_HpaII"/>
</dbReference>
<dbReference type="InterPro" id="IPR029063">
    <property type="entry name" value="SAM-dependent_MTases_sf"/>
</dbReference>
<dbReference type="NCBIfam" id="TIGR00675">
    <property type="entry name" value="dcm"/>
    <property type="match status" value="1"/>
</dbReference>
<sequence length="645" mass="74410">MSTNLEFDFSEKFKFIDLFAGIGGFHLALSQLGMQCVFASEFDEHARKTYLKNHKIDEKDFNRDIRSASYELIPEHDILCGGFPCQAFSHAGKREGLIDGAKSERGNLFYCIVEILSQKRPRAFILENVRGLMNHDDGRTFQIIKHELEALNYSVHYKILKASEYGRPQHRPRIFIVGFNKDLVETQQEFQFPTSVPLKLNMSDVWEAECSREIGFTLRVGGKSSPIDDRRNWDGYLVNHEVRRLTPKQGKRMMGFPDDFEFPVNQTQAMKQLGNSVCVDVVYHVAKAVQNYLQQHTIQRTEEKDLMKFNKGEWSELYAFLKLMHDKKLSFGNARLEEKQPNEFIKIYALQHIGSSKFYVIGDDHLKIIEGNQTIDLGSIQHILNDEVLAKIKNTILNPETKTFNIEQQSLLELLKISSFKGSSYTKADLNISFEFQNQSYQYDPLGIKSFLGSAPTLLNAGSTTNFIYEVKNFRGTLQDVNQIETSSKIKDRLTKIEELGGQLEFYKCENDVFNDNLRKADSLMPEYLAEILLKYYKGQGRYLRDLVDDEIKTIRVKDFLKAILLGMFSGTPWDGAYTCNGLVVVRKDGDLLLYHVIKDADLKEYLFLNTKLDTASSTRHRFGTIYQETNGKYYFKLNLQIRNT</sequence>
<dbReference type="PROSITE" id="PS51679">
    <property type="entry name" value="SAM_MT_C5"/>
    <property type="match status" value="1"/>
</dbReference>
<dbReference type="EC" id="2.1.1.37" evidence="8"/>
<evidence type="ECO:0000256" key="1">
    <source>
        <dbReference type="ARBA" id="ARBA00022603"/>
    </source>
</evidence>
<dbReference type="SUPFAM" id="SSF53335">
    <property type="entry name" value="S-adenosyl-L-methionine-dependent methyltransferases"/>
    <property type="match status" value="1"/>
</dbReference>
<dbReference type="Gene3D" id="3.90.120.10">
    <property type="entry name" value="DNA Methylase, subunit A, domain 2"/>
    <property type="match status" value="1"/>
</dbReference>
<name>A0ABY8S5M6_9GAMM</name>
<evidence type="ECO:0000256" key="2">
    <source>
        <dbReference type="ARBA" id="ARBA00022679"/>
    </source>
</evidence>
<keyword evidence="3 6" id="KW-0949">S-adenosyl-L-methionine</keyword>
<dbReference type="PROSITE" id="PS00094">
    <property type="entry name" value="C5_MTASE_1"/>
    <property type="match status" value="1"/>
</dbReference>
<dbReference type="InterPro" id="IPR050750">
    <property type="entry name" value="C5-MTase"/>
</dbReference>
<dbReference type="Pfam" id="PF09561">
    <property type="entry name" value="RE_HpaII"/>
    <property type="match status" value="1"/>
</dbReference>
<dbReference type="PRINTS" id="PR00105">
    <property type="entry name" value="C5METTRFRASE"/>
</dbReference>
<keyword evidence="9" id="KW-0540">Nuclease</keyword>
<protein>
    <recommendedName>
        <fullName evidence="8">Cytosine-specific methyltransferase</fullName>
        <ecNumber evidence="8">2.1.1.37</ecNumber>
    </recommendedName>
</protein>
<keyword evidence="1 6" id="KW-0489">Methyltransferase</keyword>
<comment type="catalytic activity">
    <reaction evidence="5 8">
        <text>a 2'-deoxycytidine in DNA + S-adenosyl-L-methionine = a 5-methyl-2'-deoxycytidine in DNA + S-adenosyl-L-homocysteine + H(+)</text>
        <dbReference type="Rhea" id="RHEA:13681"/>
        <dbReference type="Rhea" id="RHEA-COMP:11369"/>
        <dbReference type="Rhea" id="RHEA-COMP:11370"/>
        <dbReference type="ChEBI" id="CHEBI:15378"/>
        <dbReference type="ChEBI" id="CHEBI:57856"/>
        <dbReference type="ChEBI" id="CHEBI:59789"/>
        <dbReference type="ChEBI" id="CHEBI:85452"/>
        <dbReference type="ChEBI" id="CHEBI:85454"/>
        <dbReference type="EC" id="2.1.1.37"/>
    </reaction>
</comment>
<accession>A0ABY8S5M6</accession>
<keyword evidence="9" id="KW-0255">Endonuclease</keyword>
<reference evidence="9 10" key="1">
    <citation type="submission" date="2023-05" db="EMBL/GenBank/DDBJ databases">
        <title>The complete genome of Acinetobacter sp. nov KCTC 92772.</title>
        <authorList>
            <person name="Zhou G."/>
        </authorList>
    </citation>
    <scope>NUCLEOTIDE SEQUENCE [LARGE SCALE GENOMIC DNA]</scope>
    <source>
        <strain evidence="9 10">KCTC 92772</strain>
    </source>
</reference>
<evidence type="ECO:0000313" key="9">
    <source>
        <dbReference type="EMBL" id="WHP05564.1"/>
    </source>
</evidence>
<comment type="similarity">
    <text evidence="6 7">Belongs to the class I-like SAM-binding methyltransferase superfamily. C5-methyltransferase family.</text>
</comment>
<dbReference type="InterPro" id="IPR031303">
    <property type="entry name" value="C5_meth_CS"/>
</dbReference>
<dbReference type="CDD" id="cd00315">
    <property type="entry name" value="Cyt_C5_DNA_methylase"/>
    <property type="match status" value="1"/>
</dbReference>
<keyword evidence="10" id="KW-1185">Reference proteome</keyword>
<dbReference type="PROSITE" id="PS00095">
    <property type="entry name" value="C5_MTASE_2"/>
    <property type="match status" value="1"/>
</dbReference>
<dbReference type="Pfam" id="PF00145">
    <property type="entry name" value="DNA_methylase"/>
    <property type="match status" value="2"/>
</dbReference>
<dbReference type="PANTHER" id="PTHR46098:SF1">
    <property type="entry name" value="TRNA (CYTOSINE(38)-C(5))-METHYLTRANSFERASE"/>
    <property type="match status" value="1"/>
</dbReference>
<keyword evidence="2 6" id="KW-0808">Transferase</keyword>
<dbReference type="PANTHER" id="PTHR46098">
    <property type="entry name" value="TRNA (CYTOSINE(38)-C(5))-METHYLTRANSFERASE"/>
    <property type="match status" value="1"/>
</dbReference>
<evidence type="ECO:0000256" key="5">
    <source>
        <dbReference type="ARBA" id="ARBA00047422"/>
    </source>
</evidence>
<dbReference type="Gene3D" id="3.40.50.150">
    <property type="entry name" value="Vaccinia Virus protein VP39"/>
    <property type="match status" value="1"/>
</dbReference>
<evidence type="ECO:0000256" key="7">
    <source>
        <dbReference type="RuleBase" id="RU000416"/>
    </source>
</evidence>
<evidence type="ECO:0000256" key="3">
    <source>
        <dbReference type="ARBA" id="ARBA00022691"/>
    </source>
</evidence>
<evidence type="ECO:0000256" key="6">
    <source>
        <dbReference type="PROSITE-ProRule" id="PRU01016"/>
    </source>
</evidence>
<dbReference type="GO" id="GO:0004519">
    <property type="term" value="F:endonuclease activity"/>
    <property type="evidence" value="ECO:0007669"/>
    <property type="project" value="UniProtKB-KW"/>
</dbReference>
<keyword evidence="4" id="KW-0680">Restriction system</keyword>
<dbReference type="Proteomes" id="UP001229836">
    <property type="component" value="Chromosome"/>
</dbReference>
<dbReference type="EMBL" id="CP125669">
    <property type="protein sequence ID" value="WHP05564.1"/>
    <property type="molecule type" value="Genomic_DNA"/>
</dbReference>
<dbReference type="InterPro" id="IPR001525">
    <property type="entry name" value="C5_MeTfrase"/>
</dbReference>
<keyword evidence="9" id="KW-0378">Hydrolase</keyword>
<dbReference type="InterPro" id="IPR018117">
    <property type="entry name" value="C5_DNA_meth_AS"/>
</dbReference>
<feature type="active site" evidence="6">
    <location>
        <position position="85"/>
    </location>
</feature>
<organism evidence="9 10">
    <name type="scientific">Acinetobacter corruptisaponis</name>
    <dbReference type="NCBI Taxonomy" id="3045147"/>
    <lineage>
        <taxon>Bacteria</taxon>
        <taxon>Pseudomonadati</taxon>
        <taxon>Pseudomonadota</taxon>
        <taxon>Gammaproteobacteria</taxon>
        <taxon>Moraxellales</taxon>
        <taxon>Moraxellaceae</taxon>
        <taxon>Acinetobacter</taxon>
    </lineage>
</organism>
<evidence type="ECO:0000313" key="10">
    <source>
        <dbReference type="Proteomes" id="UP001229836"/>
    </source>
</evidence>
<gene>
    <name evidence="9" type="ORF">QLH32_16395</name>
</gene>
<dbReference type="RefSeq" id="WP_283267099.1">
    <property type="nucleotide sequence ID" value="NZ_CP125669.1"/>
</dbReference>
<dbReference type="GO" id="GO:0016787">
    <property type="term" value="F:hydrolase activity"/>
    <property type="evidence" value="ECO:0007669"/>
    <property type="project" value="UniProtKB-KW"/>
</dbReference>
<evidence type="ECO:0000256" key="8">
    <source>
        <dbReference type="RuleBase" id="RU000417"/>
    </source>
</evidence>
<proteinExistence type="inferred from homology"/>